<sequence length="236" mass="25961">MNQPTPQPVEERTPGRRNNTRPRQLTYRYNYTMPHNTHHSYTEDIQTRQDAPADAPSAARARRYPDRQAPKKSTEQVARVSSAGPPRLRRELPKTLRLRRSHGSAASRRMVKPGMGKRLAHASTRPRISATASLPSRPFRKSLSALPVVACTALHSSSASCRKAATSSKSDSFRPRDVMAGVPAAEAPQMIILGRYSIAFSSSLSMSTRPVCVAVWGGVGKDSKNMDVALIFLPFV</sequence>
<comment type="caution">
    <text evidence="2">The sequence shown here is derived from an EMBL/GenBank/DDBJ whole genome shotgun (WGS) entry which is preliminary data.</text>
</comment>
<dbReference type="EMBL" id="PGGS01000250">
    <property type="protein sequence ID" value="PNH06213.1"/>
    <property type="molecule type" value="Genomic_DNA"/>
</dbReference>
<dbReference type="Proteomes" id="UP000236333">
    <property type="component" value="Unassembled WGS sequence"/>
</dbReference>
<name>A0A2J8A110_9CHLO</name>
<evidence type="ECO:0000313" key="3">
    <source>
        <dbReference type="Proteomes" id="UP000236333"/>
    </source>
</evidence>
<feature type="compositionally biased region" description="Basic and acidic residues" evidence="1">
    <location>
        <begin position="63"/>
        <end position="74"/>
    </location>
</feature>
<feature type="region of interest" description="Disordered" evidence="1">
    <location>
        <begin position="1"/>
        <end position="130"/>
    </location>
</feature>
<evidence type="ECO:0000256" key="1">
    <source>
        <dbReference type="SAM" id="MobiDB-lite"/>
    </source>
</evidence>
<reference evidence="2 3" key="1">
    <citation type="journal article" date="2017" name="Mol. Biol. Evol.">
        <title>The 4-celled Tetrabaena socialis nuclear genome reveals the essential components for genetic control of cell number at the origin of multicellularity in the volvocine lineage.</title>
        <authorList>
            <person name="Featherston J."/>
            <person name="Arakaki Y."/>
            <person name="Hanschen E.R."/>
            <person name="Ferris P.J."/>
            <person name="Michod R.E."/>
            <person name="Olson B.J.S.C."/>
            <person name="Nozaki H."/>
            <person name="Durand P.M."/>
        </authorList>
    </citation>
    <scope>NUCLEOTIDE SEQUENCE [LARGE SCALE GENOMIC DNA]</scope>
    <source>
        <strain evidence="2 3">NIES-571</strain>
    </source>
</reference>
<proteinExistence type="predicted"/>
<protein>
    <submittedName>
        <fullName evidence="2">Uncharacterized protein</fullName>
    </submittedName>
</protein>
<evidence type="ECO:0000313" key="2">
    <source>
        <dbReference type="EMBL" id="PNH06213.1"/>
    </source>
</evidence>
<dbReference type="AlphaFoldDB" id="A0A2J8A110"/>
<organism evidence="2 3">
    <name type="scientific">Tetrabaena socialis</name>
    <dbReference type="NCBI Taxonomy" id="47790"/>
    <lineage>
        <taxon>Eukaryota</taxon>
        <taxon>Viridiplantae</taxon>
        <taxon>Chlorophyta</taxon>
        <taxon>core chlorophytes</taxon>
        <taxon>Chlorophyceae</taxon>
        <taxon>CS clade</taxon>
        <taxon>Chlamydomonadales</taxon>
        <taxon>Tetrabaenaceae</taxon>
        <taxon>Tetrabaena</taxon>
    </lineage>
</organism>
<accession>A0A2J8A110</accession>
<feature type="compositionally biased region" description="Low complexity" evidence="1">
    <location>
        <begin position="48"/>
        <end position="59"/>
    </location>
</feature>
<gene>
    <name evidence="2" type="ORF">TSOC_007444</name>
</gene>
<keyword evidence="3" id="KW-1185">Reference proteome</keyword>